<dbReference type="InterPro" id="IPR036291">
    <property type="entry name" value="NAD(P)-bd_dom_sf"/>
</dbReference>
<evidence type="ECO:0000256" key="1">
    <source>
        <dbReference type="ARBA" id="ARBA00006541"/>
    </source>
</evidence>
<dbReference type="PRINTS" id="PR00084">
    <property type="entry name" value="MTLDHDRGNASE"/>
</dbReference>
<dbReference type="Proteomes" id="UP001139011">
    <property type="component" value="Unassembled WGS sequence"/>
</dbReference>
<evidence type="ECO:0000256" key="2">
    <source>
        <dbReference type="ARBA" id="ARBA00012939"/>
    </source>
</evidence>
<dbReference type="EC" id="1.1.1.17" evidence="2 7"/>
<keyword evidence="5 7" id="KW-0520">NAD</keyword>
<dbReference type="NCBIfam" id="NF002649">
    <property type="entry name" value="PRK02318.2-1"/>
    <property type="match status" value="1"/>
</dbReference>
<dbReference type="GO" id="GO:0019592">
    <property type="term" value="P:mannitol catabolic process"/>
    <property type="evidence" value="ECO:0007669"/>
    <property type="project" value="TreeGrafter"/>
</dbReference>
<dbReference type="InterPro" id="IPR023028">
    <property type="entry name" value="Mannitol_1_phos_5_DH"/>
</dbReference>
<evidence type="ECO:0000313" key="10">
    <source>
        <dbReference type="EMBL" id="MCK6255246.1"/>
    </source>
</evidence>
<organism evidence="10 11">
    <name type="scientific">Fictibacillus marinisediminis</name>
    <dbReference type="NCBI Taxonomy" id="2878389"/>
    <lineage>
        <taxon>Bacteria</taxon>
        <taxon>Bacillati</taxon>
        <taxon>Bacillota</taxon>
        <taxon>Bacilli</taxon>
        <taxon>Bacillales</taxon>
        <taxon>Fictibacillaceae</taxon>
        <taxon>Fictibacillus</taxon>
    </lineage>
</organism>
<dbReference type="NCBIfam" id="NF002652">
    <property type="entry name" value="PRK02318.2-5"/>
    <property type="match status" value="1"/>
</dbReference>
<accession>A0A9X1X7C9</accession>
<sequence>MLAVHFGAGNIGRGFIGNLLFQSGYQTVFVDVNQEIVDLLNEKNQYTVVLADKSQEELQIRNVSAVNSGTDPDQVIELIANADLVTAAVGPNILPFIAGSIAEGLRKRIAANDAPLNIIACENMIGGSTLLKEKVYEKLEESEKQLFDSRFGFPDAAVDRIVPNQSNEDKLMVKVEPFYEWAVDETKIIGSRPEVEGITYVEDLKPYIERKLFTVNTGHAAAAYIGYQAGMRTIDEAMKIKELQELIQQTLQETGRMLISKYAFEPEEHQKYIEKIVNRFVNPYITDEVTRVGRSPIRKLGPADRLVSPAVQYLQLTGDVPVSLTRVIASAFLYDYKEDPDAVAIQEAIYEKGIERAIEQFTGIEAGSILSETVLDHYHQLKSGITIK</sequence>
<dbReference type="Pfam" id="PF08125">
    <property type="entry name" value="Mannitol_dh_C"/>
    <property type="match status" value="1"/>
</dbReference>
<comment type="caution">
    <text evidence="10">The sequence shown here is derived from an EMBL/GenBank/DDBJ whole genome shotgun (WGS) entry which is preliminary data.</text>
</comment>
<dbReference type="Gene3D" id="3.40.50.720">
    <property type="entry name" value="NAD(P)-binding Rossmann-like Domain"/>
    <property type="match status" value="1"/>
</dbReference>
<evidence type="ECO:0000259" key="9">
    <source>
        <dbReference type="Pfam" id="PF08125"/>
    </source>
</evidence>
<gene>
    <name evidence="7" type="primary">mtlD</name>
    <name evidence="10" type="ORF">LCY76_01120</name>
</gene>
<dbReference type="GO" id="GO:0008926">
    <property type="term" value="F:mannitol-1-phosphate 5-dehydrogenase activity"/>
    <property type="evidence" value="ECO:0007669"/>
    <property type="project" value="UniProtKB-UniRule"/>
</dbReference>
<evidence type="ECO:0000256" key="6">
    <source>
        <dbReference type="ARBA" id="ARBA00048615"/>
    </source>
</evidence>
<evidence type="ECO:0000256" key="4">
    <source>
        <dbReference type="ARBA" id="ARBA00023002"/>
    </source>
</evidence>
<name>A0A9X1X7C9_9BACL</name>
<dbReference type="HAMAP" id="MF_00196">
    <property type="entry name" value="Mannitol_dehydrog"/>
    <property type="match status" value="1"/>
</dbReference>
<dbReference type="InterPro" id="IPR013118">
    <property type="entry name" value="Mannitol_DH_C"/>
</dbReference>
<feature type="domain" description="Mannitol dehydrogenase N-terminal" evidence="8">
    <location>
        <begin position="2"/>
        <end position="196"/>
    </location>
</feature>
<protein>
    <recommendedName>
        <fullName evidence="3 7">Mannitol-1-phosphate 5-dehydrogenase</fullName>
        <ecNumber evidence="2 7">1.1.1.17</ecNumber>
    </recommendedName>
</protein>
<dbReference type="EMBL" id="JAIWJX010000002">
    <property type="protein sequence ID" value="MCK6255246.1"/>
    <property type="molecule type" value="Genomic_DNA"/>
</dbReference>
<dbReference type="Gene3D" id="1.10.1040.10">
    <property type="entry name" value="N-(1-d-carboxylethyl)-l-norvaline Dehydrogenase, domain 2"/>
    <property type="match status" value="1"/>
</dbReference>
<dbReference type="SUPFAM" id="SSF48179">
    <property type="entry name" value="6-phosphogluconate dehydrogenase C-terminal domain-like"/>
    <property type="match status" value="1"/>
</dbReference>
<dbReference type="PANTHER" id="PTHR30524:SF0">
    <property type="entry name" value="ALTRONATE OXIDOREDUCTASE-RELATED"/>
    <property type="match status" value="1"/>
</dbReference>
<reference evidence="10" key="1">
    <citation type="submission" date="2021-09" db="EMBL/GenBank/DDBJ databases">
        <title>Genome analysis of Fictibacillus sp. KIGAM418 isolated from marine sediment.</title>
        <authorList>
            <person name="Seo M.-J."/>
            <person name="Cho E.-S."/>
            <person name="Hwang C.Y."/>
        </authorList>
    </citation>
    <scope>NUCLEOTIDE SEQUENCE</scope>
    <source>
        <strain evidence="10">KIGAM418</strain>
    </source>
</reference>
<dbReference type="Pfam" id="PF01232">
    <property type="entry name" value="Mannitol_dh"/>
    <property type="match status" value="1"/>
</dbReference>
<comment type="similarity">
    <text evidence="1 7">Belongs to the mannitol dehydrogenase family.</text>
</comment>
<dbReference type="AlphaFoldDB" id="A0A9X1X7C9"/>
<feature type="binding site" evidence="7">
    <location>
        <begin position="3"/>
        <end position="14"/>
    </location>
    <ligand>
        <name>NAD(+)</name>
        <dbReference type="ChEBI" id="CHEBI:57540"/>
    </ligand>
</feature>
<dbReference type="SUPFAM" id="SSF51735">
    <property type="entry name" value="NAD(P)-binding Rossmann-fold domains"/>
    <property type="match status" value="1"/>
</dbReference>
<dbReference type="InterPro" id="IPR008927">
    <property type="entry name" value="6-PGluconate_DH-like_C_sf"/>
</dbReference>
<feature type="domain" description="Mannitol dehydrogenase C-terminal" evidence="9">
    <location>
        <begin position="203"/>
        <end position="380"/>
    </location>
</feature>
<evidence type="ECO:0000256" key="3">
    <source>
        <dbReference type="ARBA" id="ARBA00016219"/>
    </source>
</evidence>
<dbReference type="NCBIfam" id="NF002646">
    <property type="entry name" value="PRK02318.1-2"/>
    <property type="match status" value="1"/>
</dbReference>
<dbReference type="PANTHER" id="PTHR30524">
    <property type="entry name" value="MANNITOL-1-PHOSPHATE 5-DEHYDROGENASE"/>
    <property type="match status" value="1"/>
</dbReference>
<dbReference type="RefSeq" id="WP_248251109.1">
    <property type="nucleotide sequence ID" value="NZ_JAIWJX010000002.1"/>
</dbReference>
<dbReference type="GO" id="GO:0005829">
    <property type="term" value="C:cytosol"/>
    <property type="evidence" value="ECO:0007669"/>
    <property type="project" value="TreeGrafter"/>
</dbReference>
<keyword evidence="11" id="KW-1185">Reference proteome</keyword>
<dbReference type="InterPro" id="IPR013328">
    <property type="entry name" value="6PGD_dom2"/>
</dbReference>
<dbReference type="InterPro" id="IPR013131">
    <property type="entry name" value="Mannitol_DH_N"/>
</dbReference>
<dbReference type="InterPro" id="IPR000669">
    <property type="entry name" value="Mannitol_DH"/>
</dbReference>
<proteinExistence type="inferred from homology"/>
<comment type="catalytic activity">
    <reaction evidence="6 7">
        <text>D-mannitol 1-phosphate + NAD(+) = beta-D-fructose 6-phosphate + NADH + H(+)</text>
        <dbReference type="Rhea" id="RHEA:19661"/>
        <dbReference type="ChEBI" id="CHEBI:15378"/>
        <dbReference type="ChEBI" id="CHEBI:57540"/>
        <dbReference type="ChEBI" id="CHEBI:57634"/>
        <dbReference type="ChEBI" id="CHEBI:57945"/>
        <dbReference type="ChEBI" id="CHEBI:61381"/>
        <dbReference type="EC" id="1.1.1.17"/>
    </reaction>
</comment>
<evidence type="ECO:0000259" key="8">
    <source>
        <dbReference type="Pfam" id="PF01232"/>
    </source>
</evidence>
<evidence type="ECO:0000256" key="5">
    <source>
        <dbReference type="ARBA" id="ARBA00023027"/>
    </source>
</evidence>
<evidence type="ECO:0000313" key="11">
    <source>
        <dbReference type="Proteomes" id="UP001139011"/>
    </source>
</evidence>
<keyword evidence="4 7" id="KW-0560">Oxidoreductase</keyword>
<evidence type="ECO:0000256" key="7">
    <source>
        <dbReference type="HAMAP-Rule" id="MF_00196"/>
    </source>
</evidence>
<dbReference type="NCBIfam" id="NF002647">
    <property type="entry name" value="PRK02318.1-3"/>
    <property type="match status" value="1"/>
</dbReference>